<proteinExistence type="predicted"/>
<evidence type="ECO:0000256" key="1">
    <source>
        <dbReference type="SAM" id="MobiDB-lite"/>
    </source>
</evidence>
<dbReference type="RefSeq" id="WP_345400108.1">
    <property type="nucleotide sequence ID" value="NZ_BAAAXS010000001.1"/>
</dbReference>
<organism evidence="2 3">
    <name type="scientific">Nonomuraea salmonea</name>
    <dbReference type="NCBI Taxonomy" id="46181"/>
    <lineage>
        <taxon>Bacteria</taxon>
        <taxon>Bacillati</taxon>
        <taxon>Actinomycetota</taxon>
        <taxon>Actinomycetes</taxon>
        <taxon>Streptosporangiales</taxon>
        <taxon>Streptosporangiaceae</taxon>
        <taxon>Nonomuraea</taxon>
    </lineage>
</organism>
<protein>
    <recommendedName>
        <fullName evidence="4">Copper chaperone PCu(A)C</fullName>
    </recommendedName>
</protein>
<feature type="region of interest" description="Disordered" evidence="1">
    <location>
        <begin position="148"/>
        <end position="185"/>
    </location>
</feature>
<comment type="caution">
    <text evidence="2">The sequence shown here is derived from an EMBL/GenBank/DDBJ whole genome shotgun (WGS) entry which is preliminary data.</text>
</comment>
<sequence>MRRSIIAAVVVGLVVTGCTKTEKDWANQAPQNDGANANVGQSLQLRNAFLLGSADPASPAPEQALFVVLVNSSSRANRLENVTIEGGGQVRLAGPVEIPPDHAIGTGNQPIGTVSGARGTSVPMTFTFQDRSKMRVMVPVMARTGQYANLPTTPTAPPSASPPATAPPTAPTSPDTISGSPSPTG</sequence>
<feature type="compositionally biased region" description="Pro residues" evidence="1">
    <location>
        <begin position="154"/>
        <end position="171"/>
    </location>
</feature>
<accession>A0ABV5P1V2</accession>
<dbReference type="EMBL" id="JBHMCF010000051">
    <property type="protein sequence ID" value="MFB9476531.1"/>
    <property type="molecule type" value="Genomic_DNA"/>
</dbReference>
<dbReference type="Proteomes" id="UP001589568">
    <property type="component" value="Unassembled WGS sequence"/>
</dbReference>
<evidence type="ECO:0008006" key="4">
    <source>
        <dbReference type="Google" id="ProtNLM"/>
    </source>
</evidence>
<reference evidence="2 3" key="1">
    <citation type="submission" date="2024-09" db="EMBL/GenBank/DDBJ databases">
        <authorList>
            <person name="Sun Q."/>
            <person name="Mori K."/>
        </authorList>
    </citation>
    <scope>NUCLEOTIDE SEQUENCE [LARGE SCALE GENOMIC DNA]</scope>
    <source>
        <strain evidence="2 3">JCM 3324</strain>
    </source>
</reference>
<keyword evidence="3" id="KW-1185">Reference proteome</keyword>
<gene>
    <name evidence="2" type="ORF">ACFFR3_44160</name>
</gene>
<name>A0ABV5P1V2_9ACTN</name>
<dbReference type="PROSITE" id="PS51257">
    <property type="entry name" value="PROKAR_LIPOPROTEIN"/>
    <property type="match status" value="1"/>
</dbReference>
<feature type="compositionally biased region" description="Polar residues" evidence="1">
    <location>
        <begin position="175"/>
        <end position="185"/>
    </location>
</feature>
<evidence type="ECO:0000313" key="3">
    <source>
        <dbReference type="Proteomes" id="UP001589568"/>
    </source>
</evidence>
<evidence type="ECO:0000313" key="2">
    <source>
        <dbReference type="EMBL" id="MFB9476531.1"/>
    </source>
</evidence>